<evidence type="ECO:0000313" key="2">
    <source>
        <dbReference type="Proteomes" id="UP000288892"/>
    </source>
</evidence>
<dbReference type="Gene3D" id="3.30.310.110">
    <property type="entry name" value="XisI-like"/>
    <property type="match status" value="1"/>
</dbReference>
<dbReference type="InterPro" id="IPR014968">
    <property type="entry name" value="XisI"/>
</dbReference>
<dbReference type="InterPro" id="IPR035943">
    <property type="entry name" value="XisI-like_sf"/>
</dbReference>
<dbReference type="Proteomes" id="UP000288892">
    <property type="component" value="Unassembled WGS sequence"/>
</dbReference>
<accession>A0A444JGG8</accession>
<protein>
    <submittedName>
        <fullName evidence="1">XisI protein</fullName>
    </submittedName>
</protein>
<proteinExistence type="predicted"/>
<dbReference type="SUPFAM" id="SSF143847">
    <property type="entry name" value="XisI-like"/>
    <property type="match status" value="1"/>
</dbReference>
<comment type="caution">
    <text evidence="1">The sequence shown here is derived from an EMBL/GenBank/DDBJ whole genome shotgun (WGS) entry which is preliminary data.</text>
</comment>
<dbReference type="EMBL" id="MTKS01000030">
    <property type="protein sequence ID" value="RWX52196.1"/>
    <property type="molecule type" value="Genomic_DNA"/>
</dbReference>
<reference evidence="1 2" key="1">
    <citation type="submission" date="2017-01" db="EMBL/GenBank/DDBJ databases">
        <title>The cable genome- insights into the physiology and evolution of filamentous bacteria capable of sulfide oxidation via long distance electron transfer.</title>
        <authorList>
            <person name="Schreiber L."/>
            <person name="Bjerg J.T."/>
            <person name="Boggild A."/>
            <person name="Van De Vossenberg J."/>
            <person name="Meysman F."/>
            <person name="Nielsen L.P."/>
            <person name="Schramm A."/>
            <person name="Kjeldsen K.U."/>
        </authorList>
    </citation>
    <scope>NUCLEOTIDE SEQUENCE [LARGE SCALE GENOMIC DNA]</scope>
    <source>
        <strain evidence="1">A5</strain>
    </source>
</reference>
<organism evidence="1 2">
    <name type="scientific">Candidatus Electrothrix marina</name>
    <dbReference type="NCBI Taxonomy" id="1859130"/>
    <lineage>
        <taxon>Bacteria</taxon>
        <taxon>Pseudomonadati</taxon>
        <taxon>Thermodesulfobacteriota</taxon>
        <taxon>Desulfobulbia</taxon>
        <taxon>Desulfobulbales</taxon>
        <taxon>Desulfobulbaceae</taxon>
        <taxon>Candidatus Electrothrix</taxon>
    </lineage>
</organism>
<dbReference type="AlphaFoldDB" id="A0A444JGG8"/>
<name>A0A444JGG8_9BACT</name>
<gene>
    <name evidence="1" type="ORF">VU01_10308</name>
</gene>
<dbReference type="Pfam" id="PF08869">
    <property type="entry name" value="XisI"/>
    <property type="match status" value="1"/>
</dbReference>
<sequence>MDRLTAYRSHIRTLLQRYLSRKPPGDDFEVQLIEDTEHDHYQIFSVGWARDRRIHGCTLHLDIKQGKIWIQHNSTEDDIAAELVSMGIPKNDIVLAFHAPSRRRYTGYAAN</sequence>
<evidence type="ECO:0000313" key="1">
    <source>
        <dbReference type="EMBL" id="RWX52196.1"/>
    </source>
</evidence>
<dbReference type="CDD" id="cd16382">
    <property type="entry name" value="XisI-like"/>
    <property type="match status" value="1"/>
</dbReference>
<keyword evidence="2" id="KW-1185">Reference proteome</keyword>